<dbReference type="InterPro" id="IPR004456">
    <property type="entry name" value="Pglycerate_mutase_ApgM"/>
</dbReference>
<evidence type="ECO:0000256" key="3">
    <source>
        <dbReference type="ARBA" id="ARBA00004921"/>
    </source>
</evidence>
<dbReference type="PIRSF" id="PIRSF006392">
    <property type="entry name" value="IPGAM_arch"/>
    <property type="match status" value="1"/>
</dbReference>
<dbReference type="GeneID" id="26099467"/>
<keyword evidence="10" id="KW-1185">Reference proteome</keyword>
<dbReference type="AlphaFoldDB" id="A0A0P0N4F0"/>
<evidence type="ECO:0000259" key="6">
    <source>
        <dbReference type="Pfam" id="PF01676"/>
    </source>
</evidence>
<dbReference type="STRING" id="1273541.Pyrde_1131"/>
<dbReference type="EMBL" id="CP013011">
    <property type="protein sequence ID" value="ALL01179.1"/>
    <property type="molecule type" value="Genomic_DNA"/>
</dbReference>
<comment type="catalytic activity">
    <reaction evidence="1">
        <text>(2R)-2-phosphoglycerate = (2R)-3-phosphoglycerate</text>
        <dbReference type="Rhea" id="RHEA:15901"/>
        <dbReference type="ChEBI" id="CHEBI:58272"/>
        <dbReference type="ChEBI" id="CHEBI:58289"/>
        <dbReference type="EC" id="5.4.2.12"/>
    </reaction>
</comment>
<dbReference type="SUPFAM" id="SSF53649">
    <property type="entry name" value="Alkaline phosphatase-like"/>
    <property type="match status" value="1"/>
</dbReference>
<dbReference type="CDD" id="cd16011">
    <property type="entry name" value="iPGM_like"/>
    <property type="match status" value="1"/>
</dbReference>
<dbReference type="RefSeq" id="WP_055408972.1">
    <property type="nucleotide sequence ID" value="NZ_CP013011.1"/>
</dbReference>
<evidence type="ECO:0000313" key="7">
    <source>
        <dbReference type="EMBL" id="ALL01179.1"/>
    </source>
</evidence>
<comment type="pathway">
    <text evidence="3">Carbohydrate degradation.</text>
</comment>
<reference evidence="8 10" key="2">
    <citation type="submission" date="2017-05" db="EMBL/GenBank/DDBJ databases">
        <title>The draft genome of the hyperthermophilic archaeon 'Pyrodictium delaneyi strain Hulk', an iron and nitrate reducer, reveals the capacity for sulfate reduction.</title>
        <authorList>
            <person name="Demey L.M."/>
            <person name="Miller C."/>
            <person name="Manzella M."/>
            <person name="Reguera G."/>
            <person name="Kashefi K."/>
        </authorList>
    </citation>
    <scope>NUCLEOTIDE SEQUENCE [LARGE SCALE GENOMIC DNA]</scope>
    <source>
        <strain evidence="8 10">Hulk</strain>
    </source>
</reference>
<dbReference type="InterPro" id="IPR017850">
    <property type="entry name" value="Alkaline_phosphatase_core_sf"/>
</dbReference>
<evidence type="ECO:0000313" key="9">
    <source>
        <dbReference type="Proteomes" id="UP000058613"/>
    </source>
</evidence>
<dbReference type="OrthoDB" id="52918at2157"/>
<dbReference type="EMBL" id="NCQP01000001">
    <property type="protein sequence ID" value="OWJ55741.1"/>
    <property type="molecule type" value="Genomic_DNA"/>
</dbReference>
<dbReference type="PATRIC" id="fig|1273541.4.peg.1213"/>
<feature type="domain" description="Metalloenzyme" evidence="6">
    <location>
        <begin position="3"/>
        <end position="384"/>
    </location>
</feature>
<sequence>MAKRLILIILDGAADRPVDGKTPLSEAETPGLDRLARNAVCGFHYPVAPGIAPESDLATISLLGYMPEKYYTGRGPLEALGIGLALKQGYEVAFRANFATIDPATRRIIDRRVGRSLASNEAKELARALDGMQLSSDGYARVEATIGHRAVVIIGSESSRLSAAVSNIDPAYVRKGLISEAVKNPDMTLPRCKPLDDSEEARRTCRMVDEFVEKAIEILDNHPVNIERSKKGLLKANAILLRDAGDRLPEMPPISEQLGLSPAAAVAEMPVEIGIAKAAGMKAYTVSPPSGDLARDLPERLEAVLKALSDDSRFIYVHLKGPDEPGHDGSFEGKKRAIELIDKYFIVPLLDKIDLEETAILVTSDHATPWSLKSHSGDPVPWMLSWGKIPDGPKKFSEIACKEYGGQILEHGWLLLPYVIEFIKKRAQ</sequence>
<dbReference type="Gene3D" id="3.30.70.2130">
    <property type="entry name" value="Metalloenzyme domain"/>
    <property type="match status" value="1"/>
</dbReference>
<dbReference type="PANTHER" id="PTHR31209">
    <property type="entry name" value="COFACTOR-INDEPENDENT PHOSPHOGLYCERATE MUTASE"/>
    <property type="match status" value="1"/>
</dbReference>
<dbReference type="GO" id="GO:0006096">
    <property type="term" value="P:glycolytic process"/>
    <property type="evidence" value="ECO:0007669"/>
    <property type="project" value="UniProtKB-KW"/>
</dbReference>
<reference evidence="7 9" key="1">
    <citation type="submission" date="2015-10" db="EMBL/GenBank/DDBJ databases">
        <title>Complete genome sequence of hyperthermophilic archaeon Pyrodictium delaneyi Su06.</title>
        <authorList>
            <person name="Jung J.-H."/>
            <person name="Lin J."/>
            <person name="Holden J.F."/>
            <person name="Park C.-S."/>
        </authorList>
    </citation>
    <scope>NUCLEOTIDE SEQUENCE [LARGE SCALE GENOMIC DNA]</scope>
    <source>
        <strain evidence="7 9">Su06</strain>
    </source>
</reference>
<dbReference type="KEGG" id="pdl:Pyrde_1131"/>
<evidence type="ECO:0000256" key="4">
    <source>
        <dbReference type="ARBA" id="ARBA00005524"/>
    </source>
</evidence>
<evidence type="ECO:0000256" key="2">
    <source>
        <dbReference type="ARBA" id="ARBA00002315"/>
    </source>
</evidence>
<dbReference type="InterPro" id="IPR006124">
    <property type="entry name" value="Metalloenzyme"/>
</dbReference>
<dbReference type="Pfam" id="PF01676">
    <property type="entry name" value="Metalloenzyme"/>
    <property type="match status" value="1"/>
</dbReference>
<dbReference type="PANTHER" id="PTHR31209:SF0">
    <property type="entry name" value="METALLOENZYME DOMAIN-CONTAINING PROTEIN"/>
    <property type="match status" value="1"/>
</dbReference>
<proteinExistence type="inferred from homology"/>
<accession>A0A0P0N4F0</accession>
<comment type="function">
    <text evidence="2">Catalyzes the interconversion of 2-phosphoglycerate and 3-phosphoglycerate.</text>
</comment>
<keyword evidence="8" id="KW-0670">Pyruvate</keyword>
<dbReference type="GO" id="GO:0004619">
    <property type="term" value="F:phosphoglycerate mutase activity"/>
    <property type="evidence" value="ECO:0007669"/>
    <property type="project" value="UniProtKB-EC"/>
</dbReference>
<evidence type="ECO:0000313" key="8">
    <source>
        <dbReference type="EMBL" id="OWJ55741.1"/>
    </source>
</evidence>
<dbReference type="Proteomes" id="UP000058613">
    <property type="component" value="Chromosome"/>
</dbReference>
<evidence type="ECO:0000256" key="5">
    <source>
        <dbReference type="ARBA" id="ARBA00023152"/>
    </source>
</evidence>
<dbReference type="InterPro" id="IPR042253">
    <property type="entry name" value="Pglycerate_mutase_ApgM_sf"/>
</dbReference>
<dbReference type="Pfam" id="PF10143">
    <property type="entry name" value="PhosphMutase"/>
    <property type="match status" value="1"/>
</dbReference>
<dbReference type="Proteomes" id="UP000196694">
    <property type="component" value="Unassembled WGS sequence"/>
</dbReference>
<comment type="similarity">
    <text evidence="4">Belongs to the BPG-independent phosphoglycerate mutase family. A-PGAM subfamily.</text>
</comment>
<dbReference type="NCBIfam" id="TIGR00306">
    <property type="entry name" value="apgM"/>
    <property type="match status" value="1"/>
</dbReference>
<evidence type="ECO:0000313" key="10">
    <source>
        <dbReference type="Proteomes" id="UP000196694"/>
    </source>
</evidence>
<protein>
    <submittedName>
        <fullName evidence="7">2,3-bisphosphoglycerate-independent phosphoglycerate mutase, archaeal type</fullName>
    </submittedName>
    <submittedName>
        <fullName evidence="8">Phosphonopyruvate decarboxylase</fullName>
    </submittedName>
</protein>
<name>A0A0P0N4F0_9CREN</name>
<gene>
    <name evidence="8" type="ORF">Pdsh_02900</name>
    <name evidence="7" type="ORF">Pyrde_1131</name>
</gene>
<organism evidence="7 9">
    <name type="scientific">Pyrodictium delaneyi</name>
    <dbReference type="NCBI Taxonomy" id="1273541"/>
    <lineage>
        <taxon>Archaea</taxon>
        <taxon>Thermoproteota</taxon>
        <taxon>Thermoprotei</taxon>
        <taxon>Desulfurococcales</taxon>
        <taxon>Pyrodictiaceae</taxon>
        <taxon>Pyrodictium</taxon>
    </lineage>
</organism>
<keyword evidence="5" id="KW-0324">Glycolysis</keyword>
<evidence type="ECO:0000256" key="1">
    <source>
        <dbReference type="ARBA" id="ARBA00000370"/>
    </source>
</evidence>
<dbReference type="Gene3D" id="3.40.720.10">
    <property type="entry name" value="Alkaline Phosphatase, subunit A"/>
    <property type="match status" value="1"/>
</dbReference>
<dbReference type="GO" id="GO:0046872">
    <property type="term" value="F:metal ion binding"/>
    <property type="evidence" value="ECO:0007669"/>
    <property type="project" value="InterPro"/>
</dbReference>